<proteinExistence type="predicted"/>
<dbReference type="Proteomes" id="UP001161017">
    <property type="component" value="Unassembled WGS sequence"/>
</dbReference>
<organism evidence="1 2">
    <name type="scientific">Ramalina farinacea</name>
    <dbReference type="NCBI Taxonomy" id="258253"/>
    <lineage>
        <taxon>Eukaryota</taxon>
        <taxon>Fungi</taxon>
        <taxon>Dikarya</taxon>
        <taxon>Ascomycota</taxon>
        <taxon>Pezizomycotina</taxon>
        <taxon>Lecanoromycetes</taxon>
        <taxon>OSLEUM clade</taxon>
        <taxon>Lecanoromycetidae</taxon>
        <taxon>Lecanorales</taxon>
        <taxon>Lecanorineae</taxon>
        <taxon>Ramalinaceae</taxon>
        <taxon>Ramalina</taxon>
    </lineage>
</organism>
<protein>
    <submittedName>
        <fullName evidence="1">Uncharacterized protein</fullName>
    </submittedName>
</protein>
<dbReference type="EMBL" id="JAPUFD010000022">
    <property type="protein sequence ID" value="MDI1493051.1"/>
    <property type="molecule type" value="Genomic_DNA"/>
</dbReference>
<reference evidence="1" key="1">
    <citation type="journal article" date="2023" name="Genome Biol. Evol.">
        <title>First Whole Genome Sequence and Flow Cytometry Genome Size Data for the Lichen-Forming Fungus Ramalina farinacea (Ascomycota).</title>
        <authorList>
            <person name="Llewellyn T."/>
            <person name="Mian S."/>
            <person name="Hill R."/>
            <person name="Leitch I.J."/>
            <person name="Gaya E."/>
        </authorList>
    </citation>
    <scope>NUCLEOTIDE SEQUENCE</scope>
    <source>
        <strain evidence="1">LIQ254RAFAR</strain>
    </source>
</reference>
<gene>
    <name evidence="1" type="ORF">OHK93_004835</name>
</gene>
<sequence length="163" mass="18602">MEGTAKLTLAVEGVSGERIVYALLSEHGGQSIHLEPFPNKLMKKRKRENMAETAFGKRAREERRVLLAITIAQNANLSLNRWTQWLQTGAPNDILTIDARLESIFESHSTLALISVPIEYWDRLREDEAYQFVAFIRSRDLLQERDDALESSGKLITIRQLPP</sequence>
<accession>A0AA43TVF4</accession>
<dbReference type="AlphaFoldDB" id="A0AA43TVF4"/>
<evidence type="ECO:0000313" key="2">
    <source>
        <dbReference type="Proteomes" id="UP001161017"/>
    </source>
</evidence>
<evidence type="ECO:0000313" key="1">
    <source>
        <dbReference type="EMBL" id="MDI1493051.1"/>
    </source>
</evidence>
<comment type="caution">
    <text evidence="1">The sequence shown here is derived from an EMBL/GenBank/DDBJ whole genome shotgun (WGS) entry which is preliminary data.</text>
</comment>
<keyword evidence="2" id="KW-1185">Reference proteome</keyword>
<name>A0AA43TVF4_9LECA</name>